<keyword evidence="1" id="KW-0472">Membrane</keyword>
<evidence type="ECO:0000313" key="6">
    <source>
        <dbReference type="Proteomes" id="UP000503640"/>
    </source>
</evidence>
<comment type="caution">
    <text evidence="5">The sequence shown here is derived from an EMBL/GenBank/DDBJ whole genome shotgun (WGS) entry which is preliminary data.</text>
</comment>
<gene>
    <name evidence="5" type="ORF">AMYX_41770</name>
</gene>
<dbReference type="NCBIfam" id="TIGR00277">
    <property type="entry name" value="HDIG"/>
    <property type="match status" value="1"/>
</dbReference>
<dbReference type="InterPro" id="IPR052020">
    <property type="entry name" value="Cyclic_di-GMP/3'3'-cGAMP_PDE"/>
</dbReference>
<dbReference type="AlphaFoldDB" id="A0A7I9VSL4"/>
<dbReference type="PANTHER" id="PTHR45228:SF4">
    <property type="entry name" value="LIPOPROTEIN"/>
    <property type="match status" value="1"/>
</dbReference>
<feature type="domain" description="HD-GYP" evidence="4">
    <location>
        <begin position="120"/>
        <end position="315"/>
    </location>
</feature>
<dbReference type="CDD" id="cd00077">
    <property type="entry name" value="HDc"/>
    <property type="match status" value="1"/>
</dbReference>
<evidence type="ECO:0008006" key="7">
    <source>
        <dbReference type="Google" id="ProtNLM"/>
    </source>
</evidence>
<dbReference type="Proteomes" id="UP000503640">
    <property type="component" value="Unassembled WGS sequence"/>
</dbReference>
<dbReference type="InterPro" id="IPR037522">
    <property type="entry name" value="HD_GYP_dom"/>
</dbReference>
<feature type="transmembrane region" description="Helical" evidence="1">
    <location>
        <begin position="39"/>
        <end position="58"/>
    </location>
</feature>
<dbReference type="EMBL" id="BJTG01000014">
    <property type="protein sequence ID" value="GEJ59436.1"/>
    <property type="molecule type" value="Genomic_DNA"/>
</dbReference>
<dbReference type="SMART" id="SM00471">
    <property type="entry name" value="HDc"/>
    <property type="match status" value="1"/>
</dbReference>
<dbReference type="Gene3D" id="6.10.340.10">
    <property type="match status" value="1"/>
</dbReference>
<organism evidence="5 6">
    <name type="scientific">Anaeromyxobacter diazotrophicus</name>
    <dbReference type="NCBI Taxonomy" id="2590199"/>
    <lineage>
        <taxon>Bacteria</taxon>
        <taxon>Pseudomonadati</taxon>
        <taxon>Myxococcota</taxon>
        <taxon>Myxococcia</taxon>
        <taxon>Myxococcales</taxon>
        <taxon>Cystobacterineae</taxon>
        <taxon>Anaeromyxobacteraceae</taxon>
        <taxon>Anaeromyxobacter</taxon>
    </lineage>
</organism>
<dbReference type="SUPFAM" id="SSF109604">
    <property type="entry name" value="HD-domain/PDEase-like"/>
    <property type="match status" value="1"/>
</dbReference>
<sequence length="320" mass="34030">MRLFRSTLLLMLAAAVVPSVVLGFVLLREAHATVTLRAAALGLAAALAVALPLSAWFARRLARPVSECVRGALDIARGRFGRQVTVTVRNEIGELAYTFNHMSRELASYDRENRALIAALEAGYLATLRSLASAIDAKDPSTRGHSDRVAELAVEVGRELRLDEPALKALAYGGLLHDVGKIGIPEAILHKAGQLAPAEQELMRAHPAIGAEILRGVAFLEAAAPAVRNHHERWDGGGYPDRLAGEAIPLVARIVNAVDTFDACTSVRPYQQALPGAAAVAVLERLRGSQIDPAVCDALVRVVQRRAGAARDAALATAHV</sequence>
<dbReference type="Pfam" id="PF13487">
    <property type="entry name" value="HD_5"/>
    <property type="match status" value="1"/>
</dbReference>
<evidence type="ECO:0000259" key="3">
    <source>
        <dbReference type="PROSITE" id="PS51831"/>
    </source>
</evidence>
<keyword evidence="6" id="KW-1185">Reference proteome</keyword>
<dbReference type="GO" id="GO:0016020">
    <property type="term" value="C:membrane"/>
    <property type="evidence" value="ECO:0007669"/>
    <property type="project" value="InterPro"/>
</dbReference>
<dbReference type="RefSeq" id="WP_176068931.1">
    <property type="nucleotide sequence ID" value="NZ_BJTG01000014.1"/>
</dbReference>
<proteinExistence type="predicted"/>
<dbReference type="PANTHER" id="PTHR45228">
    <property type="entry name" value="CYCLIC DI-GMP PHOSPHODIESTERASE TM_0186-RELATED"/>
    <property type="match status" value="1"/>
</dbReference>
<keyword evidence="1" id="KW-0812">Transmembrane</keyword>
<dbReference type="InterPro" id="IPR006675">
    <property type="entry name" value="HDIG_dom"/>
</dbReference>
<protein>
    <recommendedName>
        <fullName evidence="7">Metal dependent phosphohydrolase</fullName>
    </recommendedName>
</protein>
<dbReference type="GO" id="GO:0007165">
    <property type="term" value="P:signal transduction"/>
    <property type="evidence" value="ECO:0007669"/>
    <property type="project" value="InterPro"/>
</dbReference>
<dbReference type="Pfam" id="PF00672">
    <property type="entry name" value="HAMP"/>
    <property type="match status" value="1"/>
</dbReference>
<dbReference type="PROSITE" id="PS51832">
    <property type="entry name" value="HD_GYP"/>
    <property type="match status" value="1"/>
</dbReference>
<dbReference type="CDD" id="cd06225">
    <property type="entry name" value="HAMP"/>
    <property type="match status" value="1"/>
</dbReference>
<dbReference type="Gene3D" id="1.10.3210.10">
    <property type="entry name" value="Hypothetical protein af1432"/>
    <property type="match status" value="1"/>
</dbReference>
<evidence type="ECO:0000259" key="2">
    <source>
        <dbReference type="PROSITE" id="PS50885"/>
    </source>
</evidence>
<dbReference type="SMART" id="SM00304">
    <property type="entry name" value="HAMP"/>
    <property type="match status" value="1"/>
</dbReference>
<dbReference type="PROSITE" id="PS50885">
    <property type="entry name" value="HAMP"/>
    <property type="match status" value="1"/>
</dbReference>
<evidence type="ECO:0000259" key="4">
    <source>
        <dbReference type="PROSITE" id="PS51832"/>
    </source>
</evidence>
<feature type="domain" description="HD" evidence="3">
    <location>
        <begin position="142"/>
        <end position="264"/>
    </location>
</feature>
<accession>A0A7I9VSL4</accession>
<evidence type="ECO:0000256" key="1">
    <source>
        <dbReference type="SAM" id="Phobius"/>
    </source>
</evidence>
<feature type="domain" description="HAMP" evidence="2">
    <location>
        <begin position="59"/>
        <end position="111"/>
    </location>
</feature>
<dbReference type="PROSITE" id="PS51831">
    <property type="entry name" value="HD"/>
    <property type="match status" value="1"/>
</dbReference>
<keyword evidence="1" id="KW-1133">Transmembrane helix</keyword>
<name>A0A7I9VSL4_9BACT</name>
<dbReference type="InterPro" id="IPR006674">
    <property type="entry name" value="HD_domain"/>
</dbReference>
<dbReference type="InterPro" id="IPR003607">
    <property type="entry name" value="HD/PDEase_dom"/>
</dbReference>
<reference evidence="6" key="1">
    <citation type="journal article" date="2020" name="Appl. Environ. Microbiol.">
        <title>Diazotrophic Anaeromyxobacter Isolates from Soils.</title>
        <authorList>
            <person name="Masuda Y."/>
            <person name="Yamanaka H."/>
            <person name="Xu Z.X."/>
            <person name="Shiratori Y."/>
            <person name="Aono T."/>
            <person name="Amachi S."/>
            <person name="Senoo K."/>
            <person name="Itoh H."/>
        </authorList>
    </citation>
    <scope>NUCLEOTIDE SEQUENCE [LARGE SCALE GENOMIC DNA]</scope>
    <source>
        <strain evidence="6">R267</strain>
    </source>
</reference>
<evidence type="ECO:0000313" key="5">
    <source>
        <dbReference type="EMBL" id="GEJ59436.1"/>
    </source>
</evidence>
<dbReference type="InterPro" id="IPR003660">
    <property type="entry name" value="HAMP_dom"/>
</dbReference>
<dbReference type="SUPFAM" id="SSF158472">
    <property type="entry name" value="HAMP domain-like"/>
    <property type="match status" value="1"/>
</dbReference>